<dbReference type="Gene3D" id="3.40.50.970">
    <property type="match status" value="1"/>
</dbReference>
<dbReference type="InterPro" id="IPR029061">
    <property type="entry name" value="THDP-binding"/>
</dbReference>
<dbReference type="RefSeq" id="WP_068144915.1">
    <property type="nucleotide sequence ID" value="NZ_JBHSCR010000035.1"/>
</dbReference>
<protein>
    <submittedName>
        <fullName evidence="4">Thiamine pyrophosphate-dependent enzyme</fullName>
    </submittedName>
</protein>
<organism evidence="4 5">
    <name type="scientific">Kordiimonas lipolytica</name>
    <dbReference type="NCBI Taxonomy" id="1662421"/>
    <lineage>
        <taxon>Bacteria</taxon>
        <taxon>Pseudomonadati</taxon>
        <taxon>Pseudomonadota</taxon>
        <taxon>Alphaproteobacteria</taxon>
        <taxon>Kordiimonadales</taxon>
        <taxon>Kordiimonadaceae</taxon>
        <taxon>Kordiimonas</taxon>
    </lineage>
</organism>
<dbReference type="InterPro" id="IPR051818">
    <property type="entry name" value="TPP_dependent_decarboxylase"/>
</dbReference>
<name>A0ABV8UFV5_9PROT</name>
<dbReference type="SUPFAM" id="SSF52518">
    <property type="entry name" value="Thiamin diphosphate-binding fold (THDP-binding)"/>
    <property type="match status" value="1"/>
</dbReference>
<dbReference type="Proteomes" id="UP001595776">
    <property type="component" value="Unassembled WGS sequence"/>
</dbReference>
<evidence type="ECO:0000313" key="4">
    <source>
        <dbReference type="EMBL" id="MFC4349668.1"/>
    </source>
</evidence>
<comment type="caution">
    <text evidence="4">The sequence shown here is derived from an EMBL/GenBank/DDBJ whole genome shotgun (WGS) entry which is preliminary data.</text>
</comment>
<gene>
    <name evidence="4" type="ORF">ACFO5Q_17590</name>
</gene>
<accession>A0ABV8UFV5</accession>
<evidence type="ECO:0000256" key="1">
    <source>
        <dbReference type="ARBA" id="ARBA00022793"/>
    </source>
</evidence>
<dbReference type="InterPro" id="IPR011766">
    <property type="entry name" value="TPP_enzyme_TPP-bd"/>
</dbReference>
<reference evidence="5" key="1">
    <citation type="journal article" date="2019" name="Int. J. Syst. Evol. Microbiol.">
        <title>The Global Catalogue of Microorganisms (GCM) 10K type strain sequencing project: providing services to taxonomists for standard genome sequencing and annotation.</title>
        <authorList>
            <consortium name="The Broad Institute Genomics Platform"/>
            <consortium name="The Broad Institute Genome Sequencing Center for Infectious Disease"/>
            <person name="Wu L."/>
            <person name="Ma J."/>
        </authorList>
    </citation>
    <scope>NUCLEOTIDE SEQUENCE [LARGE SCALE GENOMIC DNA]</scope>
    <source>
        <strain evidence="5">CGMCC 1.15304</strain>
    </source>
</reference>
<evidence type="ECO:0000259" key="3">
    <source>
        <dbReference type="Pfam" id="PF02775"/>
    </source>
</evidence>
<sequence length="149" mass="16091">MNRVEAIQSIQDKHPTAAIIYSNGLTSREAAHFCHRPGNYYLLHGMGEALSVGVGLKQARPDIDVVVVDGDGNAAMGLASSCMLPLEGLTYYVLDNQSYETTGGQPTFFLDDKVPQATVIKIATGKEDTPNPPAPEQIQAEFSAWLARK</sequence>
<keyword evidence="2" id="KW-0456">Lyase</keyword>
<keyword evidence="1" id="KW-0210">Decarboxylase</keyword>
<dbReference type="PANTHER" id="PTHR42818:SF1">
    <property type="entry name" value="SULFOPYRUVATE DECARBOXYLASE"/>
    <property type="match status" value="1"/>
</dbReference>
<feature type="domain" description="Thiamine pyrophosphate enzyme TPP-binding" evidence="3">
    <location>
        <begin position="26"/>
        <end position="114"/>
    </location>
</feature>
<evidence type="ECO:0000256" key="2">
    <source>
        <dbReference type="ARBA" id="ARBA00023239"/>
    </source>
</evidence>
<dbReference type="Pfam" id="PF02775">
    <property type="entry name" value="TPP_enzyme_C"/>
    <property type="match status" value="1"/>
</dbReference>
<evidence type="ECO:0000313" key="5">
    <source>
        <dbReference type="Proteomes" id="UP001595776"/>
    </source>
</evidence>
<proteinExistence type="predicted"/>
<keyword evidence="5" id="KW-1185">Reference proteome</keyword>
<dbReference type="EMBL" id="JBHSCR010000035">
    <property type="protein sequence ID" value="MFC4349668.1"/>
    <property type="molecule type" value="Genomic_DNA"/>
</dbReference>
<dbReference type="PANTHER" id="PTHR42818">
    <property type="entry name" value="SULFOPYRUVATE DECARBOXYLASE SUBUNIT ALPHA"/>
    <property type="match status" value="1"/>
</dbReference>